<accession>F3FZT1</accession>
<feature type="non-terminal residue" evidence="1">
    <location>
        <position position="1"/>
    </location>
</feature>
<comment type="caution">
    <text evidence="1">The sequence shown here is derived from an EMBL/GenBank/DDBJ whole genome shotgun (WGS) entry which is preliminary data.</text>
</comment>
<feature type="non-terminal residue" evidence="1">
    <location>
        <position position="40"/>
    </location>
</feature>
<organism evidence="1 2">
    <name type="scientific">Pseudomonas syringae pv. japonica str. M301072</name>
    <dbReference type="NCBI Taxonomy" id="629262"/>
    <lineage>
        <taxon>Bacteria</taxon>
        <taxon>Pseudomonadati</taxon>
        <taxon>Pseudomonadota</taxon>
        <taxon>Gammaproteobacteria</taxon>
        <taxon>Pseudomonadales</taxon>
        <taxon>Pseudomonadaceae</taxon>
        <taxon>Pseudomonas</taxon>
        <taxon>Pseudomonas syringae</taxon>
    </lineage>
</organism>
<dbReference type="EMBL" id="AEAH01003961">
    <property type="protein sequence ID" value="EGH35723.1"/>
    <property type="molecule type" value="Genomic_DNA"/>
</dbReference>
<protein>
    <submittedName>
        <fullName evidence="1">Uncharacterized protein</fullName>
    </submittedName>
</protein>
<evidence type="ECO:0000313" key="1">
    <source>
        <dbReference type="EMBL" id="EGH35723.1"/>
    </source>
</evidence>
<proteinExistence type="predicted"/>
<name>F3FZT1_PSESX</name>
<evidence type="ECO:0000313" key="2">
    <source>
        <dbReference type="Proteomes" id="UP000004471"/>
    </source>
</evidence>
<dbReference type="HOGENOM" id="CLU_3301582_0_0_6"/>
<dbReference type="AlphaFoldDB" id="F3FZT1"/>
<reference evidence="1 2" key="1">
    <citation type="journal article" date="2011" name="PLoS Pathog.">
        <title>Dynamic evolution of pathogenicity revealed by sequencing and comparative genomics of 19 Pseudomonas syringae isolates.</title>
        <authorList>
            <person name="Baltrus D.A."/>
            <person name="Nishimura M.T."/>
            <person name="Romanchuk A."/>
            <person name="Chang J.H."/>
            <person name="Mukhtar M.S."/>
            <person name="Cherkis K."/>
            <person name="Roach J."/>
            <person name="Grant S.R."/>
            <person name="Jones C.D."/>
            <person name="Dangl J.L."/>
        </authorList>
    </citation>
    <scope>NUCLEOTIDE SEQUENCE [LARGE SCALE GENOMIC DNA]</scope>
    <source>
        <strain evidence="2">M301072PT</strain>
    </source>
</reference>
<dbReference type="Proteomes" id="UP000004471">
    <property type="component" value="Unassembled WGS sequence"/>
</dbReference>
<sequence>TSRPCTTRHTIPVTALPFLATEGLTMFKRIAYTAGFTGMY</sequence>
<gene>
    <name evidence="1" type="ORF">PSYJA_44501</name>
</gene>